<keyword evidence="2" id="KW-1185">Reference proteome</keyword>
<dbReference type="HOGENOM" id="CLU_084165_1_0_3"/>
<dbReference type="OrthoDB" id="518124at2"/>
<dbReference type="RefSeq" id="WP_006100492.1">
    <property type="nucleotide sequence ID" value="NZ_DS989847.1"/>
</dbReference>
<sequence length="209" mass="22893">MAYSSFTLAKAKKEFNLTTVEGGRFLPPIDPIAPSARLQEALTDLPWAIAVGSEKAKSEGIIYPILQEVRRIFRNQISLFSGRDFTVDMSKGLNGYVDYLISSSQEQLEIEAPVVVVGEAKRDNLNEGLGQCIAEMVAAQMFNQANQVSISTIYGSVSNGTQWRFLKLEGSTVTIDLMDYALPPVDQILGCLIWMVGVSTNSSPQAHLD</sequence>
<protein>
    <submittedName>
        <fullName evidence="1">Uncharacterized protein</fullName>
    </submittedName>
</protein>
<reference evidence="1 2" key="1">
    <citation type="submission" date="2008-07" db="EMBL/GenBank/DDBJ databases">
        <authorList>
            <person name="Tandeau de Marsac N."/>
            <person name="Ferriera S."/>
            <person name="Johnson J."/>
            <person name="Kravitz S."/>
            <person name="Beeson K."/>
            <person name="Sutton G."/>
            <person name="Rogers Y.-H."/>
            <person name="Friedman R."/>
            <person name="Frazier M."/>
            <person name="Venter J.C."/>
        </authorList>
    </citation>
    <scope>NUCLEOTIDE SEQUENCE [LARGE SCALE GENOMIC DNA]</scope>
    <source>
        <strain evidence="1 2">PCC 7420</strain>
    </source>
</reference>
<proteinExistence type="predicted"/>
<organism evidence="1 2">
    <name type="scientific">Coleofasciculus chthonoplastes PCC 7420</name>
    <dbReference type="NCBI Taxonomy" id="118168"/>
    <lineage>
        <taxon>Bacteria</taxon>
        <taxon>Bacillati</taxon>
        <taxon>Cyanobacteriota</taxon>
        <taxon>Cyanophyceae</taxon>
        <taxon>Coleofasciculales</taxon>
        <taxon>Coleofasciculaceae</taxon>
        <taxon>Coleofasciculus</taxon>
    </lineage>
</organism>
<gene>
    <name evidence="1" type="ORF">MC7420_5442</name>
</gene>
<dbReference type="AlphaFoldDB" id="B4VPK2"/>
<evidence type="ECO:0000313" key="2">
    <source>
        <dbReference type="Proteomes" id="UP000003835"/>
    </source>
</evidence>
<accession>B4VPK2</accession>
<dbReference type="eggNOG" id="ENOG502ZBAP">
    <property type="taxonomic scope" value="Bacteria"/>
</dbReference>
<dbReference type="EMBL" id="DS989847">
    <property type="protein sequence ID" value="EDX76008.1"/>
    <property type="molecule type" value="Genomic_DNA"/>
</dbReference>
<dbReference type="Proteomes" id="UP000003835">
    <property type="component" value="Unassembled WGS sequence"/>
</dbReference>
<evidence type="ECO:0000313" key="1">
    <source>
        <dbReference type="EMBL" id="EDX76008.1"/>
    </source>
</evidence>
<dbReference type="STRING" id="118168.MC7420_5442"/>
<name>B4VPK2_9CYAN</name>